<evidence type="ECO:0000313" key="2">
    <source>
        <dbReference type="Proteomes" id="UP001185012"/>
    </source>
</evidence>
<comment type="caution">
    <text evidence="1">The sequence shown here is derived from an EMBL/GenBank/DDBJ whole genome shotgun (WGS) entry which is preliminary data.</text>
</comment>
<sequence>MKKVCFCNQTDHIVVEVEVSADPVWCGKCQANLELSDFPVSEECKKELIHWNMNFEKHLMAHEYNGVHRTFIKRLNEEGQKWTQRLREELPRAYTVSYRPYTLITED</sequence>
<proteinExistence type="predicted"/>
<accession>A0ABU1IJW6</accession>
<evidence type="ECO:0000313" key="1">
    <source>
        <dbReference type="EMBL" id="MDR6225080.1"/>
    </source>
</evidence>
<dbReference type="RefSeq" id="WP_309863270.1">
    <property type="nucleotide sequence ID" value="NZ_JAVDQG010000002.1"/>
</dbReference>
<dbReference type="Proteomes" id="UP001185012">
    <property type="component" value="Unassembled WGS sequence"/>
</dbReference>
<name>A0ABU1IJW6_9BACL</name>
<organism evidence="1 2">
    <name type="scientific">Desmospora profundinema</name>
    <dbReference type="NCBI Taxonomy" id="1571184"/>
    <lineage>
        <taxon>Bacteria</taxon>
        <taxon>Bacillati</taxon>
        <taxon>Bacillota</taxon>
        <taxon>Bacilli</taxon>
        <taxon>Bacillales</taxon>
        <taxon>Thermoactinomycetaceae</taxon>
        <taxon>Desmospora</taxon>
    </lineage>
</organism>
<dbReference type="EMBL" id="JAVDQG010000002">
    <property type="protein sequence ID" value="MDR6225080.1"/>
    <property type="molecule type" value="Genomic_DNA"/>
</dbReference>
<reference evidence="1 2" key="1">
    <citation type="submission" date="2023-07" db="EMBL/GenBank/DDBJ databases">
        <title>Genomic Encyclopedia of Type Strains, Phase IV (KMG-IV): sequencing the most valuable type-strain genomes for metagenomic binning, comparative biology and taxonomic classification.</title>
        <authorList>
            <person name="Goeker M."/>
        </authorList>
    </citation>
    <scope>NUCLEOTIDE SEQUENCE [LARGE SCALE GENOMIC DNA]</scope>
    <source>
        <strain evidence="1 2">DSM 45903</strain>
    </source>
</reference>
<protein>
    <submittedName>
        <fullName evidence="1">Amidophosphoribosyltransferase</fullName>
    </submittedName>
</protein>
<gene>
    <name evidence="1" type="ORF">JOE21_001071</name>
</gene>
<keyword evidence="2" id="KW-1185">Reference proteome</keyword>